<organism evidence="2 3">
    <name type="scientific">Octopus sinensis</name>
    <name type="common">East Asian common octopus</name>
    <dbReference type="NCBI Taxonomy" id="2607531"/>
    <lineage>
        <taxon>Eukaryota</taxon>
        <taxon>Metazoa</taxon>
        <taxon>Spiralia</taxon>
        <taxon>Lophotrochozoa</taxon>
        <taxon>Mollusca</taxon>
        <taxon>Cephalopoda</taxon>
        <taxon>Coleoidea</taxon>
        <taxon>Octopodiformes</taxon>
        <taxon>Octopoda</taxon>
        <taxon>Incirrata</taxon>
        <taxon>Octopodidae</taxon>
        <taxon>Octopus</taxon>
    </lineage>
</organism>
<dbReference type="InterPro" id="IPR009057">
    <property type="entry name" value="Homeodomain-like_sf"/>
</dbReference>
<evidence type="ECO:0000259" key="1">
    <source>
        <dbReference type="Pfam" id="PF01498"/>
    </source>
</evidence>
<evidence type="ECO:0000313" key="2">
    <source>
        <dbReference type="Proteomes" id="UP000515154"/>
    </source>
</evidence>
<sequence>MGSQFLLMILHYWKIQLSTWRLVKDDRCPVIKKLHIVCLHKYGKSNSVIATTVGRSRSAVQRIAANFKSSGTKDAKPKTGRPRKTLPRQDRIMIRMSLKDRFKSATEISHEFGYTSDVNVSRKTVSRRLQVSELLAHAPAKKPLISKKNQRARLHFCN</sequence>
<dbReference type="AlphaFoldDB" id="A0A6P7SZ83"/>
<feature type="domain" description="Transposase Tc1-like" evidence="1">
    <location>
        <begin position="91"/>
        <end position="158"/>
    </location>
</feature>
<dbReference type="Pfam" id="PF01498">
    <property type="entry name" value="HTH_Tnp_Tc3_2"/>
    <property type="match status" value="1"/>
</dbReference>
<dbReference type="SUPFAM" id="SSF46689">
    <property type="entry name" value="Homeodomain-like"/>
    <property type="match status" value="1"/>
</dbReference>
<dbReference type="KEGG" id="osn:115217893"/>
<accession>A0A6P7SZ83</accession>
<reference evidence="3" key="1">
    <citation type="submission" date="2025-08" db="UniProtKB">
        <authorList>
            <consortium name="RefSeq"/>
        </authorList>
    </citation>
    <scope>IDENTIFICATION</scope>
</reference>
<dbReference type="GO" id="GO:0006313">
    <property type="term" value="P:DNA transposition"/>
    <property type="evidence" value="ECO:0007669"/>
    <property type="project" value="InterPro"/>
</dbReference>
<dbReference type="InterPro" id="IPR036388">
    <property type="entry name" value="WH-like_DNA-bd_sf"/>
</dbReference>
<dbReference type="InterPro" id="IPR002492">
    <property type="entry name" value="Transposase_Tc1-like"/>
</dbReference>
<dbReference type="GO" id="GO:0015074">
    <property type="term" value="P:DNA integration"/>
    <property type="evidence" value="ECO:0007669"/>
    <property type="project" value="InterPro"/>
</dbReference>
<proteinExistence type="predicted"/>
<dbReference type="RefSeq" id="XP_029643472.1">
    <property type="nucleotide sequence ID" value="XM_029787612.1"/>
</dbReference>
<gene>
    <name evidence="3" type="primary">LOC115217893</name>
</gene>
<dbReference type="Gene3D" id="1.10.10.10">
    <property type="entry name" value="Winged helix-like DNA-binding domain superfamily/Winged helix DNA-binding domain"/>
    <property type="match status" value="1"/>
</dbReference>
<keyword evidence="2" id="KW-1185">Reference proteome</keyword>
<evidence type="ECO:0000313" key="3">
    <source>
        <dbReference type="RefSeq" id="XP_029643472.1"/>
    </source>
</evidence>
<name>A0A6P7SZ83_9MOLL</name>
<protein>
    <submittedName>
        <fullName evidence="3">Uncharacterized protein LOC115217893</fullName>
    </submittedName>
</protein>
<dbReference type="Proteomes" id="UP000515154">
    <property type="component" value="Linkage group LG12"/>
</dbReference>
<dbReference type="GO" id="GO:0003677">
    <property type="term" value="F:DNA binding"/>
    <property type="evidence" value="ECO:0007669"/>
    <property type="project" value="InterPro"/>
</dbReference>